<reference evidence="2" key="1">
    <citation type="submission" date="2016-10" db="EMBL/GenBank/DDBJ databases">
        <authorList>
            <person name="Varghese N."/>
            <person name="Submissions S."/>
        </authorList>
    </citation>
    <scope>NUCLEOTIDE SEQUENCE [LARGE SCALE GENOMIC DNA]</scope>
    <source>
        <strain evidence="2">CECT 8338</strain>
    </source>
</reference>
<dbReference type="AlphaFoldDB" id="A0A1H2E4M0"/>
<proteinExistence type="predicted"/>
<gene>
    <name evidence="1" type="ORF">SAMN05216210_0326</name>
</gene>
<protein>
    <submittedName>
        <fullName evidence="1">Uncharacterized protein</fullName>
    </submittedName>
</protein>
<organism evidence="1 2">
    <name type="scientific">Halopseudomonas salegens</name>
    <dbReference type="NCBI Taxonomy" id="1434072"/>
    <lineage>
        <taxon>Bacteria</taxon>
        <taxon>Pseudomonadati</taxon>
        <taxon>Pseudomonadota</taxon>
        <taxon>Gammaproteobacteria</taxon>
        <taxon>Pseudomonadales</taxon>
        <taxon>Pseudomonadaceae</taxon>
        <taxon>Halopseudomonas</taxon>
    </lineage>
</organism>
<keyword evidence="2" id="KW-1185">Reference proteome</keyword>
<dbReference type="RefSeq" id="WP_157719049.1">
    <property type="nucleotide sequence ID" value="NZ_LT629787.1"/>
</dbReference>
<dbReference type="OrthoDB" id="6877846at2"/>
<evidence type="ECO:0000313" key="2">
    <source>
        <dbReference type="Proteomes" id="UP000243924"/>
    </source>
</evidence>
<name>A0A1H2E4M0_9GAMM</name>
<dbReference type="Proteomes" id="UP000243924">
    <property type="component" value="Chromosome I"/>
</dbReference>
<evidence type="ECO:0000313" key="1">
    <source>
        <dbReference type="EMBL" id="SDT90000.1"/>
    </source>
</evidence>
<dbReference type="EMBL" id="LT629787">
    <property type="protein sequence ID" value="SDT90000.1"/>
    <property type="molecule type" value="Genomic_DNA"/>
</dbReference>
<sequence length="134" mass="15699">MQWPELKGFIQLVTSSKGMVYFDALEACKFYKIDMSDYQVILDRWKTFLKYMPFDSEHQALEESLWIPIVCIVSFLEDFGWERDHVGEGDLSHVTDKRKEGLVRAMVESQFAEAKYALAEDRSAWSSRLWSSVQ</sequence>
<accession>A0A1H2E4M0</accession>